<keyword evidence="2" id="KW-0436">Ligase</keyword>
<evidence type="ECO:0000256" key="2">
    <source>
        <dbReference type="ARBA" id="ARBA00022598"/>
    </source>
</evidence>
<dbReference type="PROSITE" id="PS00455">
    <property type="entry name" value="AMP_BINDING"/>
    <property type="match status" value="1"/>
</dbReference>
<name>A0A1H0G1Q8_9BACI</name>
<dbReference type="PANTHER" id="PTHR43201">
    <property type="entry name" value="ACYL-COA SYNTHETASE"/>
    <property type="match status" value="1"/>
</dbReference>
<accession>A0A1H0G1Q8</accession>
<gene>
    <name evidence="5" type="ORF">SAMN05216498_0440</name>
</gene>
<reference evidence="5 6" key="1">
    <citation type="submission" date="2016-10" db="EMBL/GenBank/DDBJ databases">
        <authorList>
            <person name="de Groot N.N."/>
        </authorList>
    </citation>
    <scope>NUCLEOTIDE SEQUENCE [LARGE SCALE GENOMIC DNA]</scope>
    <source>
        <strain evidence="5 6">CGMCC 1.3442</strain>
    </source>
</reference>
<proteinExistence type="inferred from homology"/>
<evidence type="ECO:0000313" key="6">
    <source>
        <dbReference type="Proteomes" id="UP000199334"/>
    </source>
</evidence>
<evidence type="ECO:0000259" key="3">
    <source>
        <dbReference type="Pfam" id="PF00501"/>
    </source>
</evidence>
<dbReference type="FunFam" id="3.30.300.30:FF:000008">
    <property type="entry name" value="2,3-dihydroxybenzoate-AMP ligase"/>
    <property type="match status" value="1"/>
</dbReference>
<dbReference type="InterPro" id="IPR045851">
    <property type="entry name" value="AMP-bd_C_sf"/>
</dbReference>
<dbReference type="Gene3D" id="3.40.50.12780">
    <property type="entry name" value="N-terminal domain of ligase-like"/>
    <property type="match status" value="1"/>
</dbReference>
<dbReference type="GO" id="GO:0031956">
    <property type="term" value="F:medium-chain fatty acid-CoA ligase activity"/>
    <property type="evidence" value="ECO:0007669"/>
    <property type="project" value="TreeGrafter"/>
</dbReference>
<dbReference type="Pfam" id="PF13193">
    <property type="entry name" value="AMP-binding_C"/>
    <property type="match status" value="1"/>
</dbReference>
<evidence type="ECO:0000259" key="4">
    <source>
        <dbReference type="Pfam" id="PF13193"/>
    </source>
</evidence>
<sequence length="495" mass="56210">MSVPVEIDWISKRAQLFANDIALIDAESNDQWSFKDMNNRAEILAKCFIYHDIKKGDRVALLAPNHISYLDFLFACMKIGAIFVPLNWRLSSNELEYVVNDSEPKLIAVHGDFMREHEWLDVSLNIRSNDYVDQLFTENVVLPQPNIQEQDPLAMIYTGGTTGKPKGAVLSHQSIFWNAINTIVSWNLNQEDCTLTTIPMFHTGGLNALTIPVLLSGGTVVLRANFDPIKAVHDLIHYRCTTVLFIPTMYHMIIQTDEFKQTEFPDMKVFLSGGAPCPLTIYQAFHKQGLPFKEGYGLTEAGPNNFYIDPDDAKEYPGSVGRAMMFNDIKIVGDNSQEVDVGEVGELWLKGKHLFEYYWNNDAATEIAFYQDWFKTGDLARKDEEGFVYIAGRKKEMIITGGENVYPLEIEHLLQSHEKVNEVAVVGLPHDKWGEMVAAFVSLNENMTKEELAAYCGEKLSRYKIPKKFFIIDELPKTHVGKISKTLLIQEYSKV</sequence>
<dbReference type="InterPro" id="IPR025110">
    <property type="entry name" value="AMP-bd_C"/>
</dbReference>
<comment type="similarity">
    <text evidence="1">Belongs to the ATP-dependent AMP-binding enzyme family.</text>
</comment>
<keyword evidence="6" id="KW-1185">Reference proteome</keyword>
<feature type="domain" description="AMP-binding enzyme C-terminal" evidence="4">
    <location>
        <begin position="409"/>
        <end position="482"/>
    </location>
</feature>
<feature type="domain" description="AMP-dependent synthetase/ligase" evidence="3">
    <location>
        <begin position="12"/>
        <end position="359"/>
    </location>
</feature>
<dbReference type="Proteomes" id="UP000199334">
    <property type="component" value="Unassembled WGS sequence"/>
</dbReference>
<dbReference type="STRING" id="237069.SAMN05216498_0440"/>
<dbReference type="InterPro" id="IPR042099">
    <property type="entry name" value="ANL_N_sf"/>
</dbReference>
<evidence type="ECO:0000256" key="1">
    <source>
        <dbReference type="ARBA" id="ARBA00006432"/>
    </source>
</evidence>
<dbReference type="SUPFAM" id="SSF56801">
    <property type="entry name" value="Acetyl-CoA synthetase-like"/>
    <property type="match status" value="1"/>
</dbReference>
<protein>
    <submittedName>
        <fullName evidence="5">Fatty-acyl-CoA synthase</fullName>
    </submittedName>
</protein>
<dbReference type="AlphaFoldDB" id="A0A1H0G1Q8"/>
<evidence type="ECO:0000313" key="5">
    <source>
        <dbReference type="EMBL" id="SDO00848.1"/>
    </source>
</evidence>
<dbReference type="InterPro" id="IPR020845">
    <property type="entry name" value="AMP-binding_CS"/>
</dbReference>
<dbReference type="PANTHER" id="PTHR43201:SF5">
    <property type="entry name" value="MEDIUM-CHAIN ACYL-COA LIGASE ACSF2, MITOCHONDRIAL"/>
    <property type="match status" value="1"/>
</dbReference>
<organism evidence="5 6">
    <name type="scientific">Tenuibacillus multivorans</name>
    <dbReference type="NCBI Taxonomy" id="237069"/>
    <lineage>
        <taxon>Bacteria</taxon>
        <taxon>Bacillati</taxon>
        <taxon>Bacillota</taxon>
        <taxon>Bacilli</taxon>
        <taxon>Bacillales</taxon>
        <taxon>Bacillaceae</taxon>
        <taxon>Tenuibacillus</taxon>
    </lineage>
</organism>
<dbReference type="InterPro" id="IPR000873">
    <property type="entry name" value="AMP-dep_synth/lig_dom"/>
</dbReference>
<dbReference type="GO" id="GO:0006631">
    <property type="term" value="P:fatty acid metabolic process"/>
    <property type="evidence" value="ECO:0007669"/>
    <property type="project" value="TreeGrafter"/>
</dbReference>
<dbReference type="EMBL" id="FNIG01000014">
    <property type="protein sequence ID" value="SDO00848.1"/>
    <property type="molecule type" value="Genomic_DNA"/>
</dbReference>
<dbReference type="Pfam" id="PF00501">
    <property type="entry name" value="AMP-binding"/>
    <property type="match status" value="1"/>
</dbReference>
<dbReference type="Gene3D" id="3.30.300.30">
    <property type="match status" value="1"/>
</dbReference>